<sequence>MLLLSKRTYTHGYKQLSQVINPYCIRRYSTAAIQIPSKPSPKTSKYIVYCNTQITKHGRSGNLKEAVSVFSRMPTKSVVSWTAMLTAYADNGQIEEARDVFDEMPERNIASWNAMITAYVRNTRGTIEASELFRQMPQRNAVSYAAMITGFGRAGMMEKAEELYAETPVIWRDPVCSNALISGYLKMGELKEAIQVFEGMVEKDVVSWSSMVDGYCKHGRIEEARDLFDRMTERNVVTWTAIINGYLRTGGFRYGFEFFLEMRRIDSVKTNPTTLTIIVEACGYCGRYEEGCQVHGLALRMGFEHDVFLGNSVITMYSMFGCLDEASNVFNWMNKKDIVSSNCLLHGYVQAQDTEEAYRFFLKMPEKDVVSWTTMITGFSSKGLTQKCIELFNQMPEKDDVAWTAVISGFVNNGEYEAAISWFIQMLHEAVRPNPLTFSSVLSASAGLAALNQGLQIHAHVLKMDMEFDLSIQNSLVSMYSKCGNVLDAYGIFESIRAPNTISFNSMITAFAQNGYGNEAISLFKKMKDEGREPNEVTFLGMLSACTHAGLVEEGWYYFKSMRSTYNIEPGPDHYACMVDLLGRSGFLDEAMNLINSVPFEPHSGIWGALLGASRTHLRLDLANLAAQKLFELEPNNATPYVVLSDICSAAGKGKDGEQVRITKKSKGIRKSPGKFDNVMLNFMFRGFYGGCVFSSMWDYLAVLISSTLFSTKFSINMAASLNLFKLSCLLSLLPNSNLGIWPESRSGNNAAVSPPPSCSRIECPSYDVVHVGNGYEIRRYNSTAWASTSPIEDISLVEATRTGFLQLFDYIQGKNNYEQTIEMTAPVITQVSPSDGPFCSSSFVVSFFVPKENQADPPPAKGLHVQRWESTYAAVRQFSGFVEDSDVGEEAAALTSSLSGTIWSAAIDKSHKSETVTEYIVAQYNSPFEFKNRVNEIWFLFDMEDGNAM</sequence>
<dbReference type="Pfam" id="PF04832">
    <property type="entry name" value="SOUL"/>
    <property type="match status" value="1"/>
</dbReference>
<keyword evidence="5" id="KW-1185">Reference proteome</keyword>
<comment type="similarity">
    <text evidence="1">Belongs to the HEBP family.</text>
</comment>
<feature type="repeat" description="PPR" evidence="3">
    <location>
        <begin position="500"/>
        <end position="534"/>
    </location>
</feature>
<dbReference type="FunFam" id="1.25.40.10:FF:000090">
    <property type="entry name" value="Pentatricopeptide repeat-containing protein, chloroplastic"/>
    <property type="match status" value="1"/>
</dbReference>
<gene>
    <name evidence="4" type="ORF">RHGRI_009783</name>
</gene>
<evidence type="ECO:0000256" key="3">
    <source>
        <dbReference type="PROSITE-ProRule" id="PRU00708"/>
    </source>
</evidence>
<reference evidence="4" key="1">
    <citation type="submission" date="2020-08" db="EMBL/GenBank/DDBJ databases">
        <title>Plant Genome Project.</title>
        <authorList>
            <person name="Zhang R.-G."/>
        </authorList>
    </citation>
    <scope>NUCLEOTIDE SEQUENCE</scope>
    <source>
        <strain evidence="4">WSP0</strain>
        <tissue evidence="4">Leaf</tissue>
    </source>
</reference>
<comment type="caution">
    <text evidence="4">The sequence shown here is derived from an EMBL/GenBank/DDBJ whole genome shotgun (WGS) entry which is preliminary data.</text>
</comment>
<dbReference type="Pfam" id="PF20431">
    <property type="entry name" value="E_motif"/>
    <property type="match status" value="1"/>
</dbReference>
<organism evidence="4 5">
    <name type="scientific">Rhododendron griersonianum</name>
    <dbReference type="NCBI Taxonomy" id="479676"/>
    <lineage>
        <taxon>Eukaryota</taxon>
        <taxon>Viridiplantae</taxon>
        <taxon>Streptophyta</taxon>
        <taxon>Embryophyta</taxon>
        <taxon>Tracheophyta</taxon>
        <taxon>Spermatophyta</taxon>
        <taxon>Magnoliopsida</taxon>
        <taxon>eudicotyledons</taxon>
        <taxon>Gunneridae</taxon>
        <taxon>Pentapetalae</taxon>
        <taxon>asterids</taxon>
        <taxon>Ericales</taxon>
        <taxon>Ericaceae</taxon>
        <taxon>Ericoideae</taxon>
        <taxon>Rhodoreae</taxon>
        <taxon>Rhododendron</taxon>
    </lineage>
</organism>
<dbReference type="InterPro" id="IPR011256">
    <property type="entry name" value="Reg_factor_effector_dom_sf"/>
</dbReference>
<dbReference type="InterPro" id="IPR006917">
    <property type="entry name" value="SOUL_heme-bd"/>
</dbReference>
<dbReference type="AlphaFoldDB" id="A0AAV6KH70"/>
<feature type="repeat" description="PPR" evidence="3">
    <location>
        <begin position="399"/>
        <end position="433"/>
    </location>
</feature>
<dbReference type="InterPro" id="IPR046960">
    <property type="entry name" value="PPR_At4g14850-like_plant"/>
</dbReference>
<keyword evidence="2" id="KW-0677">Repeat</keyword>
<dbReference type="Gene3D" id="1.25.40.10">
    <property type="entry name" value="Tetratricopeptide repeat domain"/>
    <property type="match status" value="5"/>
</dbReference>
<dbReference type="SUPFAM" id="SSF55136">
    <property type="entry name" value="Probable bacterial effector-binding domain"/>
    <property type="match status" value="1"/>
</dbReference>
<evidence type="ECO:0000313" key="5">
    <source>
        <dbReference type="Proteomes" id="UP000823749"/>
    </source>
</evidence>
<dbReference type="GO" id="GO:0003723">
    <property type="term" value="F:RNA binding"/>
    <property type="evidence" value="ECO:0007669"/>
    <property type="project" value="InterPro"/>
</dbReference>
<dbReference type="InterPro" id="IPR002885">
    <property type="entry name" value="PPR_rpt"/>
</dbReference>
<evidence type="ECO:0000256" key="2">
    <source>
        <dbReference type="ARBA" id="ARBA00022737"/>
    </source>
</evidence>
<accession>A0AAV6KH70</accession>
<feature type="repeat" description="PPR" evidence="3">
    <location>
        <begin position="337"/>
        <end position="371"/>
    </location>
</feature>
<dbReference type="InterPro" id="IPR011990">
    <property type="entry name" value="TPR-like_helical_dom_sf"/>
</dbReference>
<evidence type="ECO:0000313" key="4">
    <source>
        <dbReference type="EMBL" id="KAG5551472.1"/>
    </source>
</evidence>
<dbReference type="Pfam" id="PF13041">
    <property type="entry name" value="PPR_2"/>
    <property type="match status" value="2"/>
</dbReference>
<protein>
    <submittedName>
        <fullName evidence="4">Uncharacterized protein</fullName>
    </submittedName>
</protein>
<dbReference type="PANTHER" id="PTHR47926:SF347">
    <property type="entry name" value="PENTATRICOPEPTIDE REPEAT-CONTAINING PROTEIN"/>
    <property type="match status" value="1"/>
</dbReference>
<dbReference type="PROSITE" id="PS51375">
    <property type="entry name" value="PPR"/>
    <property type="match status" value="6"/>
</dbReference>
<evidence type="ECO:0000256" key="1">
    <source>
        <dbReference type="ARBA" id="ARBA00009817"/>
    </source>
</evidence>
<dbReference type="PANTHER" id="PTHR47926">
    <property type="entry name" value="PENTATRICOPEPTIDE REPEAT-CONTAINING PROTEIN"/>
    <property type="match status" value="1"/>
</dbReference>
<dbReference type="SUPFAM" id="SSF48452">
    <property type="entry name" value="TPR-like"/>
    <property type="match status" value="2"/>
</dbReference>
<feature type="repeat" description="PPR" evidence="3">
    <location>
        <begin position="77"/>
        <end position="111"/>
    </location>
</feature>
<proteinExistence type="inferred from homology"/>
<feature type="repeat" description="PPR" evidence="3">
    <location>
        <begin position="173"/>
        <end position="203"/>
    </location>
</feature>
<feature type="repeat" description="PPR" evidence="3">
    <location>
        <begin position="204"/>
        <end position="238"/>
    </location>
</feature>
<dbReference type="Gene3D" id="3.20.80.10">
    <property type="entry name" value="Regulatory factor, effector binding domain"/>
    <property type="match status" value="1"/>
</dbReference>
<dbReference type="InterPro" id="IPR046848">
    <property type="entry name" value="E_motif"/>
</dbReference>
<dbReference type="GO" id="GO:0009451">
    <property type="term" value="P:RNA modification"/>
    <property type="evidence" value="ECO:0007669"/>
    <property type="project" value="InterPro"/>
</dbReference>
<name>A0AAV6KH70_9ERIC</name>
<dbReference type="EMBL" id="JACTNZ010000004">
    <property type="protein sequence ID" value="KAG5551472.1"/>
    <property type="molecule type" value="Genomic_DNA"/>
</dbReference>
<dbReference type="Pfam" id="PF01535">
    <property type="entry name" value="PPR"/>
    <property type="match status" value="12"/>
</dbReference>
<dbReference type="NCBIfam" id="TIGR00756">
    <property type="entry name" value="PPR"/>
    <property type="match status" value="9"/>
</dbReference>
<dbReference type="Proteomes" id="UP000823749">
    <property type="component" value="Chromosome 4"/>
</dbReference>
<dbReference type="FunFam" id="3.20.80.10:FF:000002">
    <property type="entry name" value="Heme-binding protein 2"/>
    <property type="match status" value="1"/>
</dbReference>